<evidence type="ECO:0000313" key="3">
    <source>
        <dbReference type="Proteomes" id="UP000748308"/>
    </source>
</evidence>
<comment type="caution">
    <text evidence="2">The sequence shown here is derived from an EMBL/GenBank/DDBJ whole genome shotgun (WGS) entry which is preliminary data.</text>
</comment>
<dbReference type="AlphaFoldDB" id="A0A937XB46"/>
<dbReference type="PANTHER" id="PTHR46564">
    <property type="entry name" value="TRANSPOSASE"/>
    <property type="match status" value="1"/>
</dbReference>
<dbReference type="GO" id="GO:0003676">
    <property type="term" value="F:nucleic acid binding"/>
    <property type="evidence" value="ECO:0007669"/>
    <property type="project" value="InterPro"/>
</dbReference>
<dbReference type="InterPro" id="IPR036397">
    <property type="entry name" value="RNaseH_sf"/>
</dbReference>
<dbReference type="Proteomes" id="UP000748308">
    <property type="component" value="Unassembled WGS sequence"/>
</dbReference>
<evidence type="ECO:0000259" key="1">
    <source>
        <dbReference type="Pfam" id="PF13358"/>
    </source>
</evidence>
<proteinExistence type="predicted"/>
<dbReference type="Pfam" id="PF13358">
    <property type="entry name" value="DDE_3"/>
    <property type="match status" value="1"/>
</dbReference>
<reference evidence="2" key="1">
    <citation type="submission" date="2019-03" db="EMBL/GenBank/DDBJ databases">
        <title>Lake Tanganyika Metagenome-Assembled Genomes (MAGs).</title>
        <authorList>
            <person name="Tran P."/>
        </authorList>
    </citation>
    <scope>NUCLEOTIDE SEQUENCE</scope>
    <source>
        <strain evidence="2">M_DeepCast_400m_m2_100</strain>
    </source>
</reference>
<dbReference type="InterPro" id="IPR038717">
    <property type="entry name" value="Tc1-like_DDE_dom"/>
</dbReference>
<gene>
    <name evidence="2" type="ORF">FJY75_12005</name>
</gene>
<name>A0A937XB46_UNCEI</name>
<sequence length="165" mass="19186">MLTPTVARTWAPRGQTPRLCHSQRHDRISVISGISVSPQRRHVGLYWHWHHHNIREREAVAFLRHLLRHLRGPVVLVWDNLGVHRGKLVRQLCRRVPRLHLEFLPAYAPELNPDEGVWRQTKHRLANNCPTDRFDLAVGLVNELEALRCSPSRLWSCISHSGLTL</sequence>
<accession>A0A937XB46</accession>
<evidence type="ECO:0000313" key="2">
    <source>
        <dbReference type="EMBL" id="MBM3318565.1"/>
    </source>
</evidence>
<organism evidence="2 3">
    <name type="scientific">Eiseniibacteriota bacterium</name>
    <dbReference type="NCBI Taxonomy" id="2212470"/>
    <lineage>
        <taxon>Bacteria</taxon>
        <taxon>Candidatus Eiseniibacteriota</taxon>
    </lineage>
</organism>
<dbReference type="Gene3D" id="3.30.420.10">
    <property type="entry name" value="Ribonuclease H-like superfamily/Ribonuclease H"/>
    <property type="match status" value="1"/>
</dbReference>
<feature type="domain" description="Tc1-like transposase DDE" evidence="1">
    <location>
        <begin position="5"/>
        <end position="128"/>
    </location>
</feature>
<dbReference type="PANTHER" id="PTHR46564:SF1">
    <property type="entry name" value="TRANSPOSASE"/>
    <property type="match status" value="1"/>
</dbReference>
<dbReference type="EMBL" id="VGIY01000401">
    <property type="protein sequence ID" value="MBM3318565.1"/>
    <property type="molecule type" value="Genomic_DNA"/>
</dbReference>
<protein>
    <submittedName>
        <fullName evidence="2">Transposase</fullName>
    </submittedName>
</protein>